<dbReference type="AlphaFoldDB" id="A0A3A8QVE8"/>
<evidence type="ECO:0000313" key="2">
    <source>
        <dbReference type="EMBL" id="RKH70920.1"/>
    </source>
</evidence>
<feature type="region of interest" description="Disordered" evidence="1">
    <location>
        <begin position="1"/>
        <end position="21"/>
    </location>
</feature>
<evidence type="ECO:0000313" key="3">
    <source>
        <dbReference type="Proteomes" id="UP000282656"/>
    </source>
</evidence>
<reference evidence="3" key="1">
    <citation type="submission" date="2018-09" db="EMBL/GenBank/DDBJ databases">
        <authorList>
            <person name="Livingstone P.G."/>
            <person name="Whitworth D.E."/>
        </authorList>
    </citation>
    <scope>NUCLEOTIDE SEQUENCE [LARGE SCALE GENOMIC DNA]</scope>
    <source>
        <strain evidence="3">AB047A</strain>
    </source>
</reference>
<dbReference type="EMBL" id="RAWM01000019">
    <property type="protein sequence ID" value="RKH70920.1"/>
    <property type="molecule type" value="Genomic_DNA"/>
</dbReference>
<protein>
    <submittedName>
        <fullName evidence="2">Uncharacterized protein</fullName>
    </submittedName>
</protein>
<organism evidence="2 3">
    <name type="scientific">Corallococcus interemptor</name>
    <dbReference type="NCBI Taxonomy" id="2316720"/>
    <lineage>
        <taxon>Bacteria</taxon>
        <taxon>Pseudomonadati</taxon>
        <taxon>Myxococcota</taxon>
        <taxon>Myxococcia</taxon>
        <taxon>Myxococcales</taxon>
        <taxon>Cystobacterineae</taxon>
        <taxon>Myxococcaceae</taxon>
        <taxon>Corallococcus</taxon>
    </lineage>
</organism>
<keyword evidence="3" id="KW-1185">Reference proteome</keyword>
<sequence length="75" mass="8035">MGAVNNRDDTPYPFDDGTGQYGKVIPENVGNHPPEAPASVRQGGYYGWALCNANPDPPSGLKHMTLDRIAPTARP</sequence>
<accession>A0A3A8QVE8</accession>
<comment type="caution">
    <text evidence="2">The sequence shown here is derived from an EMBL/GenBank/DDBJ whole genome shotgun (WGS) entry which is preliminary data.</text>
</comment>
<proteinExistence type="predicted"/>
<name>A0A3A8QVE8_9BACT</name>
<gene>
    <name evidence="2" type="ORF">D7X96_10050</name>
</gene>
<feature type="compositionally biased region" description="Basic and acidic residues" evidence="1">
    <location>
        <begin position="1"/>
        <end position="10"/>
    </location>
</feature>
<dbReference type="Proteomes" id="UP000282656">
    <property type="component" value="Unassembled WGS sequence"/>
</dbReference>
<evidence type="ECO:0000256" key="1">
    <source>
        <dbReference type="SAM" id="MobiDB-lite"/>
    </source>
</evidence>